<dbReference type="OrthoDB" id="9797605at2"/>
<dbReference type="Proteomes" id="UP000308707">
    <property type="component" value="Unassembled WGS sequence"/>
</dbReference>
<dbReference type="PROSITE" id="PS50109">
    <property type="entry name" value="HIS_KIN"/>
    <property type="match status" value="1"/>
</dbReference>
<dbReference type="InterPro" id="IPR008979">
    <property type="entry name" value="Galactose-bd-like_sf"/>
</dbReference>
<keyword evidence="4" id="KW-0472">Membrane</keyword>
<keyword evidence="2 6" id="KW-0418">Kinase</keyword>
<gene>
    <name evidence="6" type="ORF">FCE95_00130</name>
</gene>
<dbReference type="Gene3D" id="2.60.120.260">
    <property type="entry name" value="Galactose-binding domain-like"/>
    <property type="match status" value="1"/>
</dbReference>
<dbReference type="AlphaFoldDB" id="A0A4U5K1I2"/>
<keyword evidence="1" id="KW-0808">Transferase</keyword>
<evidence type="ECO:0000313" key="7">
    <source>
        <dbReference type="Proteomes" id="UP000308707"/>
    </source>
</evidence>
<dbReference type="InterPro" id="IPR050482">
    <property type="entry name" value="Sensor_HK_TwoCompSys"/>
</dbReference>
<proteinExistence type="predicted"/>
<keyword evidence="7" id="KW-1185">Reference proteome</keyword>
<dbReference type="SMART" id="SM00387">
    <property type="entry name" value="HATPase_c"/>
    <property type="match status" value="1"/>
</dbReference>
<dbReference type="Pfam" id="PF02518">
    <property type="entry name" value="HATPase_c"/>
    <property type="match status" value="1"/>
</dbReference>
<feature type="transmembrane region" description="Helical" evidence="4">
    <location>
        <begin position="322"/>
        <end position="343"/>
    </location>
</feature>
<feature type="transmembrane region" description="Helical" evidence="4">
    <location>
        <begin position="380"/>
        <end position="398"/>
    </location>
</feature>
<name>A0A4U5K1I2_9GAMM</name>
<feature type="transmembrane region" description="Helical" evidence="4">
    <location>
        <begin position="296"/>
        <end position="316"/>
    </location>
</feature>
<dbReference type="InterPro" id="IPR003594">
    <property type="entry name" value="HATPase_dom"/>
</dbReference>
<feature type="transmembrane region" description="Helical" evidence="4">
    <location>
        <begin position="233"/>
        <end position="251"/>
    </location>
</feature>
<evidence type="ECO:0000259" key="5">
    <source>
        <dbReference type="PROSITE" id="PS50109"/>
    </source>
</evidence>
<evidence type="ECO:0000256" key="3">
    <source>
        <dbReference type="ARBA" id="ARBA00023012"/>
    </source>
</evidence>
<organism evidence="6 7">
    <name type="scientific">Luteimonas gilva</name>
    <dbReference type="NCBI Taxonomy" id="2572684"/>
    <lineage>
        <taxon>Bacteria</taxon>
        <taxon>Pseudomonadati</taxon>
        <taxon>Pseudomonadota</taxon>
        <taxon>Gammaproteobacteria</taxon>
        <taxon>Lysobacterales</taxon>
        <taxon>Lysobacteraceae</taxon>
        <taxon>Luteimonas</taxon>
    </lineage>
</organism>
<comment type="caution">
    <text evidence="6">The sequence shown here is derived from an EMBL/GenBank/DDBJ whole genome shotgun (WGS) entry which is preliminary data.</text>
</comment>
<keyword evidence="4" id="KW-1133">Transmembrane helix</keyword>
<accession>A0A4U5K1I2</accession>
<dbReference type="PANTHER" id="PTHR24421:SF58">
    <property type="entry name" value="SIGNAL TRANSDUCTION HISTIDINE-PROTEIN KINASE_PHOSPHATASE UHPB"/>
    <property type="match status" value="1"/>
</dbReference>
<dbReference type="Gene3D" id="1.20.5.1930">
    <property type="match status" value="1"/>
</dbReference>
<evidence type="ECO:0000256" key="4">
    <source>
        <dbReference type="SAM" id="Phobius"/>
    </source>
</evidence>
<evidence type="ECO:0000256" key="1">
    <source>
        <dbReference type="ARBA" id="ARBA00022679"/>
    </source>
</evidence>
<dbReference type="InterPro" id="IPR005467">
    <property type="entry name" value="His_kinase_dom"/>
</dbReference>
<dbReference type="SUPFAM" id="SSF55874">
    <property type="entry name" value="ATPase domain of HSP90 chaperone/DNA topoisomerase II/histidine kinase"/>
    <property type="match status" value="1"/>
</dbReference>
<reference evidence="6 7" key="1">
    <citation type="submission" date="2019-04" db="EMBL/GenBank/DDBJ databases">
        <title>Reference strain of H23.</title>
        <authorList>
            <person name="Luo X."/>
        </authorList>
    </citation>
    <scope>NUCLEOTIDE SEQUENCE [LARGE SCALE GENOMIC DNA]</scope>
    <source>
        <strain evidence="6 7">H23</strain>
    </source>
</reference>
<dbReference type="SUPFAM" id="SSF49785">
    <property type="entry name" value="Galactose-binding domain-like"/>
    <property type="match status" value="1"/>
</dbReference>
<keyword evidence="4" id="KW-0812">Transmembrane</keyword>
<dbReference type="EMBL" id="SZUA01000001">
    <property type="protein sequence ID" value="TKR32779.1"/>
    <property type="molecule type" value="Genomic_DNA"/>
</dbReference>
<feature type="transmembrane region" description="Helical" evidence="4">
    <location>
        <begin position="352"/>
        <end position="374"/>
    </location>
</feature>
<feature type="transmembrane region" description="Helical" evidence="4">
    <location>
        <begin position="205"/>
        <end position="226"/>
    </location>
</feature>
<keyword evidence="3" id="KW-0902">Two-component regulatory system</keyword>
<dbReference type="GO" id="GO:0016301">
    <property type="term" value="F:kinase activity"/>
    <property type="evidence" value="ECO:0007669"/>
    <property type="project" value="UniProtKB-KW"/>
</dbReference>
<feature type="transmembrane region" description="Helical" evidence="4">
    <location>
        <begin position="263"/>
        <end position="284"/>
    </location>
</feature>
<dbReference type="InterPro" id="IPR036890">
    <property type="entry name" value="HATPase_C_sf"/>
</dbReference>
<dbReference type="GO" id="GO:0000160">
    <property type="term" value="P:phosphorelay signal transduction system"/>
    <property type="evidence" value="ECO:0007669"/>
    <property type="project" value="UniProtKB-KW"/>
</dbReference>
<evidence type="ECO:0000313" key="6">
    <source>
        <dbReference type="EMBL" id="TKR32779.1"/>
    </source>
</evidence>
<evidence type="ECO:0000256" key="2">
    <source>
        <dbReference type="ARBA" id="ARBA00022777"/>
    </source>
</evidence>
<feature type="domain" description="Histidine kinase" evidence="5">
    <location>
        <begin position="448"/>
        <end position="637"/>
    </location>
</feature>
<dbReference type="CDD" id="cd16917">
    <property type="entry name" value="HATPase_UhpB-NarQ-NarX-like"/>
    <property type="match status" value="1"/>
</dbReference>
<protein>
    <submittedName>
        <fullName evidence="6">Histidine kinase</fullName>
    </submittedName>
</protein>
<dbReference type="Gene3D" id="3.30.565.10">
    <property type="entry name" value="Histidine kinase-like ATPase, C-terminal domain"/>
    <property type="match status" value="1"/>
</dbReference>
<dbReference type="PANTHER" id="PTHR24421">
    <property type="entry name" value="NITRATE/NITRITE SENSOR PROTEIN NARX-RELATED"/>
    <property type="match status" value="1"/>
</dbReference>
<sequence>MPHQEHIPQARGRFAHGRGFRGAFDGAAELIGRLAALCLFALLACTAAQAQPQTRTIEGAEAARSDWDAQAPPAQGWVPVTLMDQWQTRWPGHDGVVWYRLTWQQADPHVPTGLLVDYTCMAAAVYVNGSLIARDASLVEPLSRGWTAPRYFLLDAPLLRRGQNELLVRVSGLAAYQPAFGKATVGDPQTVESMYRAEKLVRHDLQLLDIAIGAVLTALFGLFWLLRRQDTTYGWFAFNGLFGLVYGYNFVAASPWPFPTTDGWQAFIAACYVAVAASYVIFLLRYADRRCPRFERILLGVAALALALALAFPQAMGPLRNVYVLPMMGLHYAASIAFVAFALRRGRRDQQVLGLCILLPLLVTLYDAAVYLGFVRGTGYVAAFTSPVMLLGMGFVLAHRFVGAMKRVEGFNLELQREVAAATGELSDTLNRQHALELSHSRAGERLKLVRDLHDGFGGTLVGAIARLEQAPEATPKADLVNLLKEMREDLRLVIDTTSQEHADLTDLIAPLRHRASRLLEAAKIDARWQLDGLEGIALDSARSLDLLRLLQEALTNVFKHSRAQRVEVRVALVGQRMVVRVRDDGRGLADRAEPQSFEGGTGLASMRLRAQRLGGVLQLASAADGTELRVDFPLAA</sequence>